<dbReference type="RefSeq" id="WP_186989067.1">
    <property type="nucleotide sequence ID" value="NZ_CP052909.1"/>
</dbReference>
<dbReference type="InterPro" id="IPR022764">
    <property type="entry name" value="Peptidase_S54_rhomboid_dom"/>
</dbReference>
<evidence type="ECO:0000256" key="1">
    <source>
        <dbReference type="ARBA" id="ARBA00004141"/>
    </source>
</evidence>
<dbReference type="PANTHER" id="PTHR43731:SF14">
    <property type="entry name" value="PRESENILIN-ASSOCIATED RHOMBOID-LIKE PROTEIN, MITOCHONDRIAL"/>
    <property type="match status" value="1"/>
</dbReference>
<dbReference type="Gene3D" id="1.20.1540.10">
    <property type="entry name" value="Rhomboid-like"/>
    <property type="match status" value="1"/>
</dbReference>
<dbReference type="SUPFAM" id="SSF144091">
    <property type="entry name" value="Rhomboid-like"/>
    <property type="match status" value="1"/>
</dbReference>
<dbReference type="KEGG" id="alti:ALE3EI_2434"/>
<feature type="transmembrane region" description="Helical" evidence="7">
    <location>
        <begin position="50"/>
        <end position="71"/>
    </location>
</feature>
<protein>
    <submittedName>
        <fullName evidence="9">Rhomboid family intramembrane serine protease</fullName>
    </submittedName>
</protein>
<feature type="transmembrane region" description="Helical" evidence="7">
    <location>
        <begin position="169"/>
        <end position="188"/>
    </location>
</feature>
<proteinExistence type="inferred from homology"/>
<evidence type="ECO:0000256" key="4">
    <source>
        <dbReference type="ARBA" id="ARBA00022801"/>
    </source>
</evidence>
<dbReference type="EMBL" id="CP052909">
    <property type="protein sequence ID" value="QNJ98971.1"/>
    <property type="molecule type" value="Genomic_DNA"/>
</dbReference>
<keyword evidence="9" id="KW-0645">Protease</keyword>
<dbReference type="AlphaFoldDB" id="A0A7G8PXA5"/>
<sequence length="216" mass="23885">MQGISIATIAIILANVIISIKGFSDFSFFEKYKFNIAGIRRGEQIRMFSSGFLHADYAHLFFNMFTFYFFADVVLAEVGVAKFLSIYLGALLVGNLLSLYFHKDEYHYSAVGASGAVTGILYAAILFEPDMSLYLYFIPIPIPAWVFGILYLAYSIYGMKSRQGNIGHDAHFGGAIAGYILGIAFVPSLLQTDLWLIGLLAVPIIALLILHKLGKI</sequence>
<evidence type="ECO:0000313" key="10">
    <source>
        <dbReference type="Proteomes" id="UP000515514"/>
    </source>
</evidence>
<dbReference type="InterPro" id="IPR035952">
    <property type="entry name" value="Rhomboid-like_sf"/>
</dbReference>
<comment type="similarity">
    <text evidence="2">Belongs to the peptidase S54 family.</text>
</comment>
<dbReference type="GO" id="GO:0006508">
    <property type="term" value="P:proteolysis"/>
    <property type="evidence" value="ECO:0007669"/>
    <property type="project" value="UniProtKB-KW"/>
</dbReference>
<evidence type="ECO:0000313" key="9">
    <source>
        <dbReference type="EMBL" id="QNJ98971.1"/>
    </source>
</evidence>
<accession>A0A7G8PXA5</accession>
<keyword evidence="4" id="KW-0378">Hydrolase</keyword>
<keyword evidence="6 7" id="KW-0472">Membrane</keyword>
<dbReference type="GO" id="GO:0016020">
    <property type="term" value="C:membrane"/>
    <property type="evidence" value="ECO:0007669"/>
    <property type="project" value="UniProtKB-SubCell"/>
</dbReference>
<gene>
    <name evidence="9" type="ORF">ALE3EI_2434</name>
</gene>
<dbReference type="PANTHER" id="PTHR43731">
    <property type="entry name" value="RHOMBOID PROTEASE"/>
    <property type="match status" value="1"/>
</dbReference>
<feature type="transmembrane region" description="Helical" evidence="7">
    <location>
        <begin position="133"/>
        <end position="157"/>
    </location>
</feature>
<name>A0A7G8PXA5_9FLAO</name>
<feature type="transmembrane region" description="Helical" evidence="7">
    <location>
        <begin position="83"/>
        <end position="101"/>
    </location>
</feature>
<keyword evidence="3 7" id="KW-0812">Transmembrane</keyword>
<feature type="transmembrane region" description="Helical" evidence="7">
    <location>
        <begin position="194"/>
        <end position="210"/>
    </location>
</feature>
<dbReference type="Pfam" id="PF01694">
    <property type="entry name" value="Rhomboid"/>
    <property type="match status" value="1"/>
</dbReference>
<organism evidence="9 10">
    <name type="scientific">Constantimarinum furrinae</name>
    <dbReference type="NCBI Taxonomy" id="2562285"/>
    <lineage>
        <taxon>Bacteria</taxon>
        <taxon>Pseudomonadati</taxon>
        <taxon>Bacteroidota</taxon>
        <taxon>Flavobacteriia</taxon>
        <taxon>Flavobacteriales</taxon>
        <taxon>Flavobacteriaceae</taxon>
        <taxon>Altibacter/Constantimarinum group</taxon>
        <taxon>Constantimarinum</taxon>
    </lineage>
</organism>
<keyword evidence="5 7" id="KW-1133">Transmembrane helix</keyword>
<evidence type="ECO:0000256" key="7">
    <source>
        <dbReference type="SAM" id="Phobius"/>
    </source>
</evidence>
<feature type="transmembrane region" description="Helical" evidence="7">
    <location>
        <begin position="108"/>
        <end position="127"/>
    </location>
</feature>
<dbReference type="Proteomes" id="UP000515514">
    <property type="component" value="Chromosome"/>
</dbReference>
<comment type="subcellular location">
    <subcellularLocation>
        <location evidence="1">Membrane</location>
        <topology evidence="1">Multi-pass membrane protein</topology>
    </subcellularLocation>
</comment>
<keyword evidence="10" id="KW-1185">Reference proteome</keyword>
<evidence type="ECO:0000259" key="8">
    <source>
        <dbReference type="Pfam" id="PF01694"/>
    </source>
</evidence>
<evidence type="ECO:0000256" key="3">
    <source>
        <dbReference type="ARBA" id="ARBA00022692"/>
    </source>
</evidence>
<reference evidence="9 10" key="1">
    <citation type="submission" date="2020-04" db="EMBL/GenBank/DDBJ databases">
        <title>Genome sequence of Altibacter aquimarinus strain ALE3EI.</title>
        <authorList>
            <person name="Oh H.-M."/>
            <person name="Jang D."/>
        </authorList>
    </citation>
    <scope>NUCLEOTIDE SEQUENCE [LARGE SCALE GENOMIC DNA]</scope>
    <source>
        <strain evidence="9 10">ALE3EI</strain>
    </source>
</reference>
<evidence type="ECO:0000256" key="6">
    <source>
        <dbReference type="ARBA" id="ARBA00023136"/>
    </source>
</evidence>
<feature type="domain" description="Peptidase S54 rhomboid" evidence="8">
    <location>
        <begin position="42"/>
        <end position="186"/>
    </location>
</feature>
<dbReference type="InterPro" id="IPR050925">
    <property type="entry name" value="Rhomboid_protease_S54"/>
</dbReference>
<feature type="transmembrane region" description="Helical" evidence="7">
    <location>
        <begin position="6"/>
        <end position="29"/>
    </location>
</feature>
<evidence type="ECO:0000256" key="2">
    <source>
        <dbReference type="ARBA" id="ARBA00009045"/>
    </source>
</evidence>
<dbReference type="GO" id="GO:0004252">
    <property type="term" value="F:serine-type endopeptidase activity"/>
    <property type="evidence" value="ECO:0007669"/>
    <property type="project" value="InterPro"/>
</dbReference>
<evidence type="ECO:0000256" key="5">
    <source>
        <dbReference type="ARBA" id="ARBA00022989"/>
    </source>
</evidence>